<evidence type="ECO:0000313" key="3">
    <source>
        <dbReference type="Proteomes" id="UP000316726"/>
    </source>
</evidence>
<accession>A0A5B8MXT9</accession>
<reference evidence="2 3" key="1">
    <citation type="submission" date="2018-07" db="EMBL/GenBank/DDBJ databases">
        <title>The complete nuclear genome of the prasinophyte Chloropicon primus (CCMP1205).</title>
        <authorList>
            <person name="Pombert J.-F."/>
            <person name="Otis C."/>
            <person name="Turmel M."/>
            <person name="Lemieux C."/>
        </authorList>
    </citation>
    <scope>NUCLEOTIDE SEQUENCE [LARGE SCALE GENOMIC DNA]</scope>
    <source>
        <strain evidence="2 3">CCMP1205</strain>
    </source>
</reference>
<dbReference type="Proteomes" id="UP000316726">
    <property type="component" value="Chromosome 17"/>
</dbReference>
<dbReference type="EMBL" id="CP031050">
    <property type="protein sequence ID" value="QDZ25367.1"/>
    <property type="molecule type" value="Genomic_DNA"/>
</dbReference>
<evidence type="ECO:0000313" key="2">
    <source>
        <dbReference type="EMBL" id="QDZ25367.1"/>
    </source>
</evidence>
<organism evidence="2 3">
    <name type="scientific">Chloropicon primus</name>
    <dbReference type="NCBI Taxonomy" id="1764295"/>
    <lineage>
        <taxon>Eukaryota</taxon>
        <taxon>Viridiplantae</taxon>
        <taxon>Chlorophyta</taxon>
        <taxon>Chloropicophyceae</taxon>
        <taxon>Chloropicales</taxon>
        <taxon>Chloropicaceae</taxon>
        <taxon>Chloropicon</taxon>
    </lineage>
</organism>
<dbReference type="AlphaFoldDB" id="A0A5B8MXT9"/>
<protein>
    <recommendedName>
        <fullName evidence="4">SH3 domain-containing protein</fullName>
    </recommendedName>
</protein>
<proteinExistence type="predicted"/>
<evidence type="ECO:0008006" key="4">
    <source>
        <dbReference type="Google" id="ProtNLM"/>
    </source>
</evidence>
<gene>
    <name evidence="2" type="ORF">A3770_17p78850</name>
</gene>
<sequence>MAEEKVKVVSAESLASMLAGMRTPTMRLGVLRRGEGKEGTKGGRVFQAIRGNERWHEEEEASTQSMPRRGEGDRLRLEYRRREEEEEEELQSVLRISYGPRVVVRDRPSLGGHVLGARRQGEEVRVVARSSQGGYLWVKLAEGFREGKRWSGEKEAWMCAQHEDLGTLLRRTSGARLEDLREEFLMLEPEAGKRGEGGGQGATDEARGHYKVIHSPSVMVRDKPSMDGRILGALGTGRVVDASEDGSWLKLHEGTWVQRRHPELGLLLEKCRKDGSSYYY</sequence>
<evidence type="ECO:0000256" key="1">
    <source>
        <dbReference type="SAM" id="MobiDB-lite"/>
    </source>
</evidence>
<feature type="region of interest" description="Disordered" evidence="1">
    <location>
        <begin position="50"/>
        <end position="73"/>
    </location>
</feature>
<name>A0A5B8MXT9_9CHLO</name>
<keyword evidence="3" id="KW-1185">Reference proteome</keyword>